<dbReference type="InterPro" id="IPR011251">
    <property type="entry name" value="Luciferase-like_dom"/>
</dbReference>
<dbReference type="InterPro" id="IPR036661">
    <property type="entry name" value="Luciferase-like_sf"/>
</dbReference>
<dbReference type="RefSeq" id="WP_120038643.1">
    <property type="nucleotide sequence ID" value="NZ_QZFU01000013.1"/>
</dbReference>
<dbReference type="Pfam" id="PF00296">
    <property type="entry name" value="Bac_luciferase"/>
    <property type="match status" value="1"/>
</dbReference>
<protein>
    <submittedName>
        <fullName evidence="6">TIGR03619 family F420-dependent LLM class oxidoreductase</fullName>
        <ecNumber evidence="6">1.-.-.-</ecNumber>
    </submittedName>
</protein>
<sequence length="302" mass="32287">MRLGLALPQYGIFADPKAIVAVATRAEAEGFDSLWVGDRILVPTHPSAQYPGGAVPPGFRRFLDPLTVLTVAAGVTEHARLGTNTLNALWQPPLLLARTLTSLDHVSGGRLDVGLGLGWSPDEYEAVGVPWAGRGARLEETVDIFEAAWTHDLTAHQGPLWTVPEGRIEVKPLQTPRPPILFGGFAPAVLERVGRRGDGWLAGPVPPGALAAMWATVGAAAERHHRDPAALRLVVRVNPSVERAPEDQVPRRGSVDQIADYIAAIAPAGATEVVFDLQQTATDLDQLIDLSGQLKEAVNKRV</sequence>
<dbReference type="EMBL" id="QZFU01000013">
    <property type="protein sequence ID" value="RJO78348.1"/>
    <property type="molecule type" value="Genomic_DNA"/>
</dbReference>
<evidence type="ECO:0000256" key="3">
    <source>
        <dbReference type="ARBA" id="ARBA00023002"/>
    </source>
</evidence>
<reference evidence="6 7" key="1">
    <citation type="submission" date="2018-09" db="EMBL/GenBank/DDBJ databases">
        <title>YIM PH21274 draft genome.</title>
        <authorList>
            <person name="Miao C."/>
        </authorList>
    </citation>
    <scope>NUCLEOTIDE SEQUENCE [LARGE SCALE GENOMIC DNA]</scope>
    <source>
        <strain evidence="6 7">YIM PH 21724</strain>
    </source>
</reference>
<keyword evidence="1" id="KW-0285">Flavoprotein</keyword>
<dbReference type="GO" id="GO:0008726">
    <property type="term" value="F:alkanesulfonate monooxygenase activity"/>
    <property type="evidence" value="ECO:0007669"/>
    <property type="project" value="TreeGrafter"/>
</dbReference>
<dbReference type="InterPro" id="IPR019921">
    <property type="entry name" value="Lucif-like_OxRdtase_Rv2161c"/>
</dbReference>
<evidence type="ECO:0000256" key="2">
    <source>
        <dbReference type="ARBA" id="ARBA00022643"/>
    </source>
</evidence>
<keyword evidence="2" id="KW-0288">FMN</keyword>
<evidence type="ECO:0000313" key="6">
    <source>
        <dbReference type="EMBL" id="RJO78348.1"/>
    </source>
</evidence>
<evidence type="ECO:0000256" key="4">
    <source>
        <dbReference type="ARBA" id="ARBA00023033"/>
    </source>
</evidence>
<dbReference type="Proteomes" id="UP000266677">
    <property type="component" value="Unassembled WGS sequence"/>
</dbReference>
<name>A0A3A4K1P2_9NOCA</name>
<accession>A0A3A4K1P2</accession>
<dbReference type="PANTHER" id="PTHR42847:SF4">
    <property type="entry name" value="ALKANESULFONATE MONOOXYGENASE-RELATED"/>
    <property type="match status" value="1"/>
</dbReference>
<organism evidence="6 7">
    <name type="scientific">Nocardia panacis</name>
    <dbReference type="NCBI Taxonomy" id="2340916"/>
    <lineage>
        <taxon>Bacteria</taxon>
        <taxon>Bacillati</taxon>
        <taxon>Actinomycetota</taxon>
        <taxon>Actinomycetes</taxon>
        <taxon>Mycobacteriales</taxon>
        <taxon>Nocardiaceae</taxon>
        <taxon>Nocardia</taxon>
    </lineage>
</organism>
<evidence type="ECO:0000313" key="7">
    <source>
        <dbReference type="Proteomes" id="UP000266677"/>
    </source>
</evidence>
<feature type="domain" description="Luciferase-like" evidence="5">
    <location>
        <begin position="14"/>
        <end position="248"/>
    </location>
</feature>
<comment type="caution">
    <text evidence="6">The sequence shown here is derived from an EMBL/GenBank/DDBJ whole genome shotgun (WGS) entry which is preliminary data.</text>
</comment>
<proteinExistence type="predicted"/>
<dbReference type="PANTHER" id="PTHR42847">
    <property type="entry name" value="ALKANESULFONATE MONOOXYGENASE"/>
    <property type="match status" value="1"/>
</dbReference>
<dbReference type="AlphaFoldDB" id="A0A3A4K1P2"/>
<keyword evidence="3 6" id="KW-0560">Oxidoreductase</keyword>
<dbReference type="EC" id="1.-.-.-" evidence="6"/>
<dbReference type="Gene3D" id="3.20.20.30">
    <property type="entry name" value="Luciferase-like domain"/>
    <property type="match status" value="1"/>
</dbReference>
<keyword evidence="4" id="KW-0503">Monooxygenase</keyword>
<keyword evidence="7" id="KW-1185">Reference proteome</keyword>
<evidence type="ECO:0000259" key="5">
    <source>
        <dbReference type="Pfam" id="PF00296"/>
    </source>
</evidence>
<dbReference type="GO" id="GO:0046306">
    <property type="term" value="P:alkanesulfonate catabolic process"/>
    <property type="evidence" value="ECO:0007669"/>
    <property type="project" value="TreeGrafter"/>
</dbReference>
<gene>
    <name evidence="6" type="ORF">D5S18_05440</name>
</gene>
<evidence type="ECO:0000256" key="1">
    <source>
        <dbReference type="ARBA" id="ARBA00022630"/>
    </source>
</evidence>
<dbReference type="InterPro" id="IPR050172">
    <property type="entry name" value="SsuD_RutA_monooxygenase"/>
</dbReference>
<dbReference type="SUPFAM" id="SSF51679">
    <property type="entry name" value="Bacterial luciferase-like"/>
    <property type="match status" value="1"/>
</dbReference>
<dbReference type="OrthoDB" id="3206024at2"/>
<dbReference type="NCBIfam" id="TIGR03619">
    <property type="entry name" value="F420_Rv2161c"/>
    <property type="match status" value="1"/>
</dbReference>